<sequence>MNLRQWGSSGCAEKLQQLAPTAILLGFAILMICCRTNALRYITTSQILPSECWRQIQLVSGCPTRDQEQDELYWASLSRMCCQAYPETILHCQIIADSIFPACFRRMTVKKGYFMEIEANTTGNPVLKVRPCSEGYFEVRERQSDTLRYPYCLEGKSTCRENGQMLLCRGGSEEDDICICSHDYTPHPNTSDCQRGFNQHSGCRCVKQLCPNGTRRLLSENSEISCKNVSREFNYTCYPIPEEDSLKPCDEVTKSHPDDEQDQRRKKGVLEERGHSYSSSDVLIAVLTCVVVIGLAAAATSGGETGSYESRRGSARHRNPLGSFECHFTSKCPVAKRSKADTPNKNEEPTEGEEVNQEDEAGKCVVEDVNLHGSACSLQVHGSFISRSAACADHETSSCLYPEDTRADQEYLSSLLPQDIREDQENGSSIPADPNQLTHTEALDDLSDQEKLACPQGPDARVDEEQLASLQGPDARFDEEQLTSPQGPDTLVDEEQLDSPQGPDALVDQEQMVYQQQDAILDQKHWGCPHEQKSLIKQGELTCPQGQDPLVDQENLTCPQGQDPREDQENGSSIPADPNQLTCTEALDDLSDQEKLACPQGPDALFDEEQLSSPQGPDTLVDEEQMASPQGPDTLIDEEQMAIPQGPDALFDEEQMAIPQGPDALFDEEQMAIPQGPDARVDEEQMGSPQGPDARVDEEQMAIPQGPDARVDEEQMASPQGPDARVDEEQMAIPQGPDALVDEEQMAIPQGPEALVDQEQMAIPQGPDTLACPQGKDPLVNQEQVAGKQRDGAREDRESLGYSSRRREPLKPNSSGQQTWLNIAYAFVGLCIMTCAGDPQQRCRKDQNLVPLHDSLCDCAPGCRYLGDTFENCRRGFSEDSLCFCEECPPGQLRDNNNECVPPGWDKPVSTSTPNLTQDITTKPTLDFLTEPTWNTSGVPDDNMTKSSGTTHRCREQPAMNKKPEITVIVKHLPPTPPATHTHGRRHQSRRKDTFTRHFLF</sequence>
<dbReference type="EMBL" id="PZQS01000011">
    <property type="protein sequence ID" value="PVD22168.1"/>
    <property type="molecule type" value="Genomic_DNA"/>
</dbReference>
<feature type="region of interest" description="Disordered" evidence="1">
    <location>
        <begin position="932"/>
        <end position="958"/>
    </location>
</feature>
<dbReference type="Proteomes" id="UP000245119">
    <property type="component" value="Linkage Group LG11"/>
</dbReference>
<evidence type="ECO:0000313" key="3">
    <source>
        <dbReference type="Proteomes" id="UP000245119"/>
    </source>
</evidence>
<feature type="region of interest" description="Disordered" evidence="1">
    <location>
        <begin position="248"/>
        <end position="273"/>
    </location>
</feature>
<feature type="region of interest" description="Disordered" evidence="1">
    <location>
        <begin position="975"/>
        <end position="995"/>
    </location>
</feature>
<feature type="region of interest" description="Disordered" evidence="1">
    <location>
        <begin position="302"/>
        <end position="322"/>
    </location>
</feature>
<proteinExistence type="predicted"/>
<feature type="compositionally biased region" description="Basic and acidic residues" evidence="1">
    <location>
        <begin position="788"/>
        <end position="810"/>
    </location>
</feature>
<reference evidence="2 3" key="1">
    <citation type="submission" date="2018-04" db="EMBL/GenBank/DDBJ databases">
        <title>The genome of golden apple snail Pomacea canaliculata provides insight into stress tolerance and invasive adaptation.</title>
        <authorList>
            <person name="Liu C."/>
            <person name="Liu B."/>
            <person name="Ren Y."/>
            <person name="Zhang Y."/>
            <person name="Wang H."/>
            <person name="Li S."/>
            <person name="Jiang F."/>
            <person name="Yin L."/>
            <person name="Zhang G."/>
            <person name="Qian W."/>
            <person name="Fan W."/>
        </authorList>
    </citation>
    <scope>NUCLEOTIDE SEQUENCE [LARGE SCALE GENOMIC DNA]</scope>
    <source>
        <strain evidence="2">SZHN2017</strain>
        <tissue evidence="2">Muscle</tissue>
    </source>
</reference>
<organism evidence="2 3">
    <name type="scientific">Pomacea canaliculata</name>
    <name type="common">Golden apple snail</name>
    <dbReference type="NCBI Taxonomy" id="400727"/>
    <lineage>
        <taxon>Eukaryota</taxon>
        <taxon>Metazoa</taxon>
        <taxon>Spiralia</taxon>
        <taxon>Lophotrochozoa</taxon>
        <taxon>Mollusca</taxon>
        <taxon>Gastropoda</taxon>
        <taxon>Caenogastropoda</taxon>
        <taxon>Architaenioglossa</taxon>
        <taxon>Ampullarioidea</taxon>
        <taxon>Ampullariidae</taxon>
        <taxon>Pomacea</taxon>
    </lineage>
</organism>
<feature type="compositionally biased region" description="Acidic residues" evidence="1">
    <location>
        <begin position="349"/>
        <end position="359"/>
    </location>
</feature>
<evidence type="ECO:0000313" key="2">
    <source>
        <dbReference type="EMBL" id="PVD22168.1"/>
    </source>
</evidence>
<feature type="region of interest" description="Disordered" evidence="1">
    <location>
        <begin position="473"/>
        <end position="506"/>
    </location>
</feature>
<name>A0A2T7NLY2_POMCA</name>
<feature type="compositionally biased region" description="Basic and acidic residues" evidence="1">
    <location>
        <begin position="248"/>
        <end position="258"/>
    </location>
</feature>
<dbReference type="AlphaFoldDB" id="A0A2T7NLY2"/>
<accession>A0A2T7NLY2</accession>
<feature type="region of interest" description="Disordered" evidence="1">
    <location>
        <begin position="783"/>
        <end position="815"/>
    </location>
</feature>
<comment type="caution">
    <text evidence="2">The sequence shown here is derived from an EMBL/GenBank/DDBJ whole genome shotgun (WGS) entry which is preliminary data.</text>
</comment>
<feature type="region of interest" description="Disordered" evidence="1">
    <location>
        <begin position="337"/>
        <end position="360"/>
    </location>
</feature>
<feature type="region of interest" description="Disordered" evidence="1">
    <location>
        <begin position="539"/>
        <end position="734"/>
    </location>
</feature>
<evidence type="ECO:0000256" key="1">
    <source>
        <dbReference type="SAM" id="MobiDB-lite"/>
    </source>
</evidence>
<keyword evidence="3" id="KW-1185">Reference proteome</keyword>
<protein>
    <submittedName>
        <fullName evidence="2">Uncharacterized protein</fullName>
    </submittedName>
</protein>
<feature type="compositionally biased region" description="Basic and acidic residues" evidence="1">
    <location>
        <begin position="338"/>
        <end position="348"/>
    </location>
</feature>
<gene>
    <name evidence="2" type="ORF">C0Q70_17973</name>
</gene>